<dbReference type="KEGG" id="coy:HF329_05510"/>
<sequence length="68" mass="7365">MIAATKLAEAPGPQLGLQRKNDIGMPAVAEQMIVGGRKTITLQTQLQKAQRAYLPAAMAKLQTLVEKY</sequence>
<reference evidence="2" key="1">
    <citation type="submission" date="2020-04" db="EMBL/GenBank/DDBJ databases">
        <authorList>
            <person name="Kittiwongwattana C."/>
        </authorList>
    </citation>
    <scope>NUCLEOTIDE SEQUENCE [LARGE SCALE GENOMIC DNA]</scope>
    <source>
        <strain evidence="2">1310</strain>
    </source>
</reference>
<accession>A0AAE6ZD53</accession>
<dbReference type="RefSeq" id="WP_168803061.1">
    <property type="nucleotide sequence ID" value="NZ_CP051205.1"/>
</dbReference>
<proteinExistence type="predicted"/>
<organism evidence="1 2">
    <name type="scientific">Chitinophaga oryzae</name>
    <dbReference type="NCBI Taxonomy" id="2725414"/>
    <lineage>
        <taxon>Bacteria</taxon>
        <taxon>Pseudomonadati</taxon>
        <taxon>Bacteroidota</taxon>
        <taxon>Chitinophagia</taxon>
        <taxon>Chitinophagales</taxon>
        <taxon>Chitinophagaceae</taxon>
        <taxon>Chitinophaga</taxon>
    </lineage>
</organism>
<name>A0AAE6ZD53_9BACT</name>
<dbReference type="EMBL" id="CP051205">
    <property type="protein sequence ID" value="QJB30783.1"/>
    <property type="molecule type" value="Genomic_DNA"/>
</dbReference>
<evidence type="ECO:0000313" key="2">
    <source>
        <dbReference type="Proteomes" id="UP000502421"/>
    </source>
</evidence>
<dbReference type="Proteomes" id="UP000502421">
    <property type="component" value="Chromosome"/>
</dbReference>
<evidence type="ECO:0000313" key="1">
    <source>
        <dbReference type="EMBL" id="QJB30783.1"/>
    </source>
</evidence>
<protein>
    <submittedName>
        <fullName evidence="1">Uncharacterized protein</fullName>
    </submittedName>
</protein>
<gene>
    <name evidence="1" type="ORF">HF329_05510</name>
</gene>
<dbReference type="AlphaFoldDB" id="A0AAE6ZD53"/>